<reference evidence="4 5" key="1">
    <citation type="submission" date="2015-12" db="EMBL/GenBank/DDBJ databases">
        <title>Nitrous oxide reduction kinetics distinguish bacteria harboring typical versus atypical NosZ.</title>
        <authorList>
            <person name="Yoon S."/>
            <person name="Nissen S."/>
            <person name="Park D."/>
            <person name="Sanford R.A."/>
            <person name="Loeffler F.E."/>
        </authorList>
    </citation>
    <scope>NUCLEOTIDE SEQUENCE [LARGE SCALE GENOMIC DNA]</scope>
    <source>
        <strain evidence="4 5">ATCC BAA-841</strain>
    </source>
</reference>
<dbReference type="STRING" id="281362.AT959_14275"/>
<evidence type="ECO:0000313" key="4">
    <source>
        <dbReference type="EMBL" id="KXB30494.1"/>
    </source>
</evidence>
<comment type="similarity">
    <text evidence="2">Belongs to the FlgN family.</text>
</comment>
<keyword evidence="5" id="KW-1185">Reference proteome</keyword>
<sequence length="154" mass="16797">MHKLAAIAARETAQLTEFIALLKLEQDALKRADASALPAISEQKLRLVEALNAIEQERGVALGADAGENARSAMTRWLAANPEQKDIASSWKHLMDLAREAKQLHELNGQLIKMHLHQTGELLAVLTQQFQKNTLYGSDGQTSSTSGSRIVDSA</sequence>
<dbReference type="RefSeq" id="WP_066884170.1">
    <property type="nucleotide sequence ID" value="NZ_LODL01000021.1"/>
</dbReference>
<evidence type="ECO:0000313" key="5">
    <source>
        <dbReference type="Proteomes" id="UP000070186"/>
    </source>
</evidence>
<protein>
    <recommendedName>
        <fullName evidence="6">Flagellar biosynthesis protein FlgN</fullName>
    </recommendedName>
</protein>
<evidence type="ECO:0000256" key="1">
    <source>
        <dbReference type="ARBA" id="ARBA00002397"/>
    </source>
</evidence>
<dbReference type="InterPro" id="IPR007809">
    <property type="entry name" value="FlgN-like"/>
</dbReference>
<gene>
    <name evidence="4" type="ORF">AT959_14275</name>
</gene>
<comment type="function">
    <text evidence="1">Required for the efficient initiation of filament assembly.</text>
</comment>
<organism evidence="4 5">
    <name type="scientific">Dechloromonas denitrificans</name>
    <dbReference type="NCBI Taxonomy" id="281362"/>
    <lineage>
        <taxon>Bacteria</taxon>
        <taxon>Pseudomonadati</taxon>
        <taxon>Pseudomonadota</taxon>
        <taxon>Betaproteobacteria</taxon>
        <taxon>Rhodocyclales</taxon>
        <taxon>Azonexaceae</taxon>
        <taxon>Dechloromonas</taxon>
    </lineage>
</organism>
<dbReference type="AlphaFoldDB" id="A0A133XHS1"/>
<dbReference type="InterPro" id="IPR036679">
    <property type="entry name" value="FlgN-like_sf"/>
</dbReference>
<evidence type="ECO:0008006" key="6">
    <source>
        <dbReference type="Google" id="ProtNLM"/>
    </source>
</evidence>
<dbReference type="EMBL" id="LODL01000021">
    <property type="protein sequence ID" value="KXB30494.1"/>
    <property type="molecule type" value="Genomic_DNA"/>
</dbReference>
<dbReference type="Gene3D" id="1.20.58.300">
    <property type="entry name" value="FlgN-like"/>
    <property type="match status" value="1"/>
</dbReference>
<dbReference type="Proteomes" id="UP000070186">
    <property type="component" value="Unassembled WGS sequence"/>
</dbReference>
<comment type="caution">
    <text evidence="4">The sequence shown here is derived from an EMBL/GenBank/DDBJ whole genome shotgun (WGS) entry which is preliminary data.</text>
</comment>
<proteinExistence type="inferred from homology"/>
<dbReference type="SUPFAM" id="SSF140566">
    <property type="entry name" value="FlgN-like"/>
    <property type="match status" value="1"/>
</dbReference>
<name>A0A133XHS1_9RHOO</name>
<evidence type="ECO:0000256" key="2">
    <source>
        <dbReference type="ARBA" id="ARBA00007703"/>
    </source>
</evidence>
<dbReference type="Pfam" id="PF05130">
    <property type="entry name" value="FlgN"/>
    <property type="match status" value="1"/>
</dbReference>
<accession>A0A133XHS1</accession>
<dbReference type="GO" id="GO:0044780">
    <property type="term" value="P:bacterial-type flagellum assembly"/>
    <property type="evidence" value="ECO:0007669"/>
    <property type="project" value="InterPro"/>
</dbReference>
<evidence type="ECO:0000256" key="3">
    <source>
        <dbReference type="ARBA" id="ARBA00022795"/>
    </source>
</evidence>
<keyword evidence="3" id="KW-1005">Bacterial flagellum biogenesis</keyword>